<reference evidence="1" key="1">
    <citation type="journal article" date="2021" name="PeerJ">
        <title>Extensive microbial diversity within the chicken gut microbiome revealed by metagenomics and culture.</title>
        <authorList>
            <person name="Gilroy R."/>
            <person name="Ravi A."/>
            <person name="Getino M."/>
            <person name="Pursley I."/>
            <person name="Horton D.L."/>
            <person name="Alikhan N.F."/>
            <person name="Baker D."/>
            <person name="Gharbi K."/>
            <person name="Hall N."/>
            <person name="Watson M."/>
            <person name="Adriaenssens E.M."/>
            <person name="Foster-Nyarko E."/>
            <person name="Jarju S."/>
            <person name="Secka A."/>
            <person name="Antonio M."/>
            <person name="Oren A."/>
            <person name="Chaudhuri R.R."/>
            <person name="La Ragione R."/>
            <person name="Hildebrand F."/>
            <person name="Pallen M.J."/>
        </authorList>
    </citation>
    <scope>NUCLEOTIDE SEQUENCE</scope>
    <source>
        <strain evidence="1">Gambia11-129</strain>
    </source>
</reference>
<dbReference type="Gene3D" id="2.160.20.10">
    <property type="entry name" value="Single-stranded right-handed beta-helix, Pectin lyase-like"/>
    <property type="match status" value="1"/>
</dbReference>
<organism evidence="1 2">
    <name type="scientific">Candidatus Ornithospirochaeta avicola</name>
    <dbReference type="NCBI Taxonomy" id="2840896"/>
    <lineage>
        <taxon>Bacteria</taxon>
        <taxon>Pseudomonadati</taxon>
        <taxon>Spirochaetota</taxon>
        <taxon>Spirochaetia</taxon>
        <taxon>Spirochaetales</taxon>
        <taxon>Spirochaetaceae</taxon>
        <taxon>Spirochaetaceae incertae sedis</taxon>
        <taxon>Candidatus Ornithospirochaeta</taxon>
    </lineage>
</organism>
<accession>A0A9D1PSN5</accession>
<reference evidence="1" key="2">
    <citation type="submission" date="2021-04" db="EMBL/GenBank/DDBJ databases">
        <authorList>
            <person name="Gilroy R."/>
        </authorList>
    </citation>
    <scope>NUCLEOTIDE SEQUENCE</scope>
    <source>
        <strain evidence="1">Gambia11-129</strain>
    </source>
</reference>
<comment type="caution">
    <text evidence="1">The sequence shown here is derived from an EMBL/GenBank/DDBJ whole genome shotgun (WGS) entry which is preliminary data.</text>
</comment>
<protein>
    <submittedName>
        <fullName evidence="1">DUF3737 family protein</fullName>
    </submittedName>
</protein>
<sequence>MRVIKDCSFDEERALYGEHDIKLINVSFSGKADGESALKEASDIECENVLFNLRYPLWHDSNVVIKNSTMTENCRAALWYTDNVEITKSHLNGIKALRECSNVRIKDTSIVSPEFGWRSSSISAENVKAEGEYFMFESRKLDFRNIEFKGKYSFQYIEDARFENCRFDTKDAFWHSKNTTVINSVIKGEYLAWYSENLTLIDCKIIGTQPLCYARNLKMVNCTMTDTDLSFEKSDVDASITGDILSIKNPKSGKITVKGKIGSIILDDDNSKGEIIEI</sequence>
<dbReference type="SUPFAM" id="SSF51126">
    <property type="entry name" value="Pectin lyase-like"/>
    <property type="match status" value="1"/>
</dbReference>
<gene>
    <name evidence="1" type="ORF">IAB12_04365</name>
</gene>
<proteinExistence type="predicted"/>
<dbReference type="InterPro" id="IPR012334">
    <property type="entry name" value="Pectin_lyas_fold"/>
</dbReference>
<dbReference type="AlphaFoldDB" id="A0A9D1PSN5"/>
<dbReference type="EMBL" id="DXHU01000017">
    <property type="protein sequence ID" value="HIV98991.1"/>
    <property type="molecule type" value="Genomic_DNA"/>
</dbReference>
<dbReference type="Pfam" id="PF12541">
    <property type="entry name" value="DUF3737"/>
    <property type="match status" value="1"/>
</dbReference>
<dbReference type="InterPro" id="IPR022208">
    <property type="entry name" value="DUF3737"/>
</dbReference>
<dbReference type="InterPro" id="IPR011050">
    <property type="entry name" value="Pectin_lyase_fold/virulence"/>
</dbReference>
<evidence type="ECO:0000313" key="1">
    <source>
        <dbReference type="EMBL" id="HIV98991.1"/>
    </source>
</evidence>
<dbReference type="Proteomes" id="UP000823936">
    <property type="component" value="Unassembled WGS sequence"/>
</dbReference>
<name>A0A9D1PSN5_9SPIO</name>
<evidence type="ECO:0000313" key="2">
    <source>
        <dbReference type="Proteomes" id="UP000823936"/>
    </source>
</evidence>